<dbReference type="HOGENOM" id="CLU_1337115_0_0_1"/>
<evidence type="ECO:0000313" key="3">
    <source>
        <dbReference type="Proteomes" id="UP000007875"/>
    </source>
</evidence>
<proteinExistence type="predicted"/>
<dbReference type="AlphaFoldDB" id="H2Y515"/>
<feature type="compositionally biased region" description="Polar residues" evidence="1">
    <location>
        <begin position="93"/>
        <end position="121"/>
    </location>
</feature>
<accession>H2Y515</accession>
<feature type="compositionally biased region" description="Polar residues" evidence="1">
    <location>
        <begin position="175"/>
        <end position="191"/>
    </location>
</feature>
<dbReference type="Proteomes" id="UP000007875">
    <property type="component" value="Unassembled WGS sequence"/>
</dbReference>
<reference evidence="2" key="3">
    <citation type="submission" date="2025-09" db="UniProtKB">
        <authorList>
            <consortium name="Ensembl"/>
        </authorList>
    </citation>
    <scope>IDENTIFICATION</scope>
</reference>
<name>H2Y515_CIOSA</name>
<evidence type="ECO:0000313" key="2">
    <source>
        <dbReference type="Ensembl" id="ENSCSAVP00000000413.1"/>
    </source>
</evidence>
<dbReference type="GeneTree" id="ENSGT00530000069078"/>
<protein>
    <submittedName>
        <fullName evidence="2">Uncharacterized protein</fullName>
    </submittedName>
</protein>
<evidence type="ECO:0000256" key="1">
    <source>
        <dbReference type="SAM" id="MobiDB-lite"/>
    </source>
</evidence>
<feature type="region of interest" description="Disordered" evidence="1">
    <location>
        <begin position="159"/>
        <end position="205"/>
    </location>
</feature>
<feature type="region of interest" description="Disordered" evidence="1">
    <location>
        <begin position="79"/>
        <end position="144"/>
    </location>
</feature>
<dbReference type="Ensembl" id="ENSCSAVT00000000418.1">
    <property type="protein sequence ID" value="ENSCSAVP00000000413.1"/>
    <property type="gene ID" value="ENSCSAVG00000000238.1"/>
</dbReference>
<keyword evidence="3" id="KW-1185">Reference proteome</keyword>
<dbReference type="InParanoid" id="H2Y515"/>
<reference evidence="3" key="1">
    <citation type="submission" date="2003-08" db="EMBL/GenBank/DDBJ databases">
        <authorList>
            <person name="Birren B."/>
            <person name="Nusbaum C."/>
            <person name="Abebe A."/>
            <person name="Abouelleil A."/>
            <person name="Adekoya E."/>
            <person name="Ait-zahra M."/>
            <person name="Allen N."/>
            <person name="Allen T."/>
            <person name="An P."/>
            <person name="Anderson M."/>
            <person name="Anderson S."/>
            <person name="Arachchi H."/>
            <person name="Armbruster J."/>
            <person name="Bachantsang P."/>
            <person name="Baldwin J."/>
            <person name="Barry A."/>
            <person name="Bayul T."/>
            <person name="Blitshsteyn B."/>
            <person name="Bloom T."/>
            <person name="Blye J."/>
            <person name="Boguslavskiy L."/>
            <person name="Borowsky M."/>
            <person name="Boukhgalter B."/>
            <person name="Brunache A."/>
            <person name="Butler J."/>
            <person name="Calixte N."/>
            <person name="Calvo S."/>
            <person name="Camarata J."/>
            <person name="Campo K."/>
            <person name="Chang J."/>
            <person name="Cheshatsang Y."/>
            <person name="Citroen M."/>
            <person name="Collymore A."/>
            <person name="Considine T."/>
            <person name="Cook A."/>
            <person name="Cooke P."/>
            <person name="Corum B."/>
            <person name="Cuomo C."/>
            <person name="David R."/>
            <person name="Dawoe T."/>
            <person name="Degray S."/>
            <person name="Dodge S."/>
            <person name="Dooley K."/>
            <person name="Dorje P."/>
            <person name="Dorjee K."/>
            <person name="Dorris L."/>
            <person name="Duffey N."/>
            <person name="Dupes A."/>
            <person name="Elkins T."/>
            <person name="Engels R."/>
            <person name="Erickson J."/>
            <person name="Farina A."/>
            <person name="Faro S."/>
            <person name="Ferreira P."/>
            <person name="Fischer H."/>
            <person name="Fitzgerald M."/>
            <person name="Foley K."/>
            <person name="Gage D."/>
            <person name="Galagan J."/>
            <person name="Gearin G."/>
            <person name="Gnerre S."/>
            <person name="Gnirke A."/>
            <person name="Goyette A."/>
            <person name="Graham J."/>
            <person name="Grandbois E."/>
            <person name="Gyaltsen K."/>
            <person name="Hafez N."/>
            <person name="Hagopian D."/>
            <person name="Hagos B."/>
            <person name="Hall J."/>
            <person name="Hatcher B."/>
            <person name="Heller A."/>
            <person name="Higgins H."/>
            <person name="Honan T."/>
            <person name="Horn A."/>
            <person name="Houde N."/>
            <person name="Hughes L."/>
            <person name="Hulme W."/>
            <person name="Husby E."/>
            <person name="Iliev I."/>
            <person name="Jaffe D."/>
            <person name="Jones C."/>
            <person name="Kamal M."/>
            <person name="Kamat A."/>
            <person name="Kamvysselis M."/>
            <person name="Karlsson E."/>
            <person name="Kells C."/>
            <person name="Kieu A."/>
            <person name="Kisner P."/>
            <person name="Kodira C."/>
            <person name="Kulbokas E."/>
            <person name="Labutti K."/>
            <person name="Lama D."/>
            <person name="Landers T."/>
            <person name="Leger J."/>
            <person name="Levine S."/>
            <person name="Lewis D."/>
            <person name="Lewis T."/>
            <person name="Lindblad-toh K."/>
            <person name="Liu X."/>
            <person name="Lokyitsang T."/>
            <person name="Lokyitsang Y."/>
            <person name="Lucien O."/>
            <person name="Lui A."/>
            <person name="Ma L.J."/>
            <person name="Mabbitt R."/>
            <person name="Macdonald J."/>
            <person name="Maclean C."/>
            <person name="Major J."/>
            <person name="Manning J."/>
            <person name="Marabella R."/>
            <person name="Maru K."/>
            <person name="Matthews C."/>
            <person name="Mauceli E."/>
            <person name="Mccarthy M."/>
            <person name="Mcdonough S."/>
            <person name="Mcghee T."/>
            <person name="Meldrim J."/>
            <person name="Meneus L."/>
            <person name="Mesirov J."/>
            <person name="Mihalev A."/>
            <person name="Mihova T."/>
            <person name="Mikkelsen T."/>
            <person name="Mlenga V."/>
            <person name="Moru K."/>
            <person name="Mozes J."/>
            <person name="Mulrain L."/>
            <person name="Munson G."/>
            <person name="Naylor J."/>
            <person name="Newes C."/>
            <person name="Nguyen C."/>
            <person name="Nguyen N."/>
            <person name="Nguyen T."/>
            <person name="Nicol R."/>
            <person name="Nielsen C."/>
            <person name="Nizzari M."/>
            <person name="Norbu C."/>
            <person name="Norbu N."/>
            <person name="O'donnell P."/>
            <person name="Okoawo O."/>
            <person name="O'leary S."/>
            <person name="Omotosho B."/>
            <person name="O'neill K."/>
            <person name="Osman S."/>
            <person name="Parker S."/>
            <person name="Perrin D."/>
            <person name="Phunkhang P."/>
            <person name="Piqani B."/>
            <person name="Purcell S."/>
            <person name="Rachupka T."/>
            <person name="Ramasamy U."/>
            <person name="Rameau R."/>
            <person name="Ray V."/>
            <person name="Raymond C."/>
            <person name="Retta R."/>
            <person name="Richardson S."/>
            <person name="Rise C."/>
            <person name="Rodriguez J."/>
            <person name="Rogers J."/>
            <person name="Rogov P."/>
            <person name="Rutman M."/>
            <person name="Schupbach R."/>
            <person name="Seaman C."/>
            <person name="Settipalli S."/>
            <person name="Sharpe T."/>
            <person name="Sheridan J."/>
            <person name="Sherpa N."/>
            <person name="Shi J."/>
            <person name="Smirnov S."/>
            <person name="Smith C."/>
            <person name="Sougnez C."/>
            <person name="Spencer B."/>
            <person name="Stalker J."/>
            <person name="Stange-thomann N."/>
            <person name="Stavropoulos S."/>
            <person name="Stetson K."/>
            <person name="Stone C."/>
            <person name="Stone S."/>
            <person name="Stubbs M."/>
            <person name="Talamas J."/>
            <person name="Tchuinga P."/>
            <person name="Tenzing P."/>
            <person name="Tesfaye S."/>
            <person name="Theodore J."/>
            <person name="Thoulutsang Y."/>
            <person name="Topham K."/>
            <person name="Towey S."/>
            <person name="Tsamla T."/>
            <person name="Tsomo N."/>
            <person name="Vallee D."/>
            <person name="Vassiliev H."/>
            <person name="Venkataraman V."/>
            <person name="Vinson J."/>
            <person name="Vo A."/>
            <person name="Wade C."/>
            <person name="Wang S."/>
            <person name="Wangchuk T."/>
            <person name="Wangdi T."/>
            <person name="Whittaker C."/>
            <person name="Wilkinson J."/>
            <person name="Wu Y."/>
            <person name="Wyman D."/>
            <person name="Yadav S."/>
            <person name="Yang S."/>
            <person name="Yang X."/>
            <person name="Yeager S."/>
            <person name="Yee E."/>
            <person name="Young G."/>
            <person name="Zainoun J."/>
            <person name="Zembeck L."/>
            <person name="Zimmer A."/>
            <person name="Zody M."/>
            <person name="Lander E."/>
        </authorList>
    </citation>
    <scope>NUCLEOTIDE SEQUENCE [LARGE SCALE GENOMIC DNA]</scope>
</reference>
<sequence>MQFQGGYPNNPMYDPTCNKPQDPTIQIEPPGQLVPQSAKGNYPQAAPCPNRIEYPQNGSESAQMPAPCAPNVATNNPIAHVFPNGPNGPTGDFGSSSGYETLSNNSCSPYTSPDSIPSINPGSCDHTGASIAPHPDPTYSSPQSSMVTMVQSTVLPIIYSAPSNDSGHGSEYLASPTSHGMVSSQGDSPQTPYWGHAKPRSIPRG</sequence>
<reference evidence="2" key="2">
    <citation type="submission" date="2025-08" db="UniProtKB">
        <authorList>
            <consortium name="Ensembl"/>
        </authorList>
    </citation>
    <scope>IDENTIFICATION</scope>
</reference>
<feature type="region of interest" description="Disordered" evidence="1">
    <location>
        <begin position="1"/>
        <end position="65"/>
    </location>
</feature>
<organism evidence="2 3">
    <name type="scientific">Ciona savignyi</name>
    <name type="common">Pacific transparent sea squirt</name>
    <dbReference type="NCBI Taxonomy" id="51511"/>
    <lineage>
        <taxon>Eukaryota</taxon>
        <taxon>Metazoa</taxon>
        <taxon>Chordata</taxon>
        <taxon>Tunicata</taxon>
        <taxon>Ascidiacea</taxon>
        <taxon>Phlebobranchia</taxon>
        <taxon>Cionidae</taxon>
        <taxon>Ciona</taxon>
    </lineage>
</organism>